<organism evidence="2 3">
    <name type="scientific">Portunus trituberculatus</name>
    <name type="common">Swimming crab</name>
    <name type="synonym">Neptunus trituberculatus</name>
    <dbReference type="NCBI Taxonomy" id="210409"/>
    <lineage>
        <taxon>Eukaryota</taxon>
        <taxon>Metazoa</taxon>
        <taxon>Ecdysozoa</taxon>
        <taxon>Arthropoda</taxon>
        <taxon>Crustacea</taxon>
        <taxon>Multicrustacea</taxon>
        <taxon>Malacostraca</taxon>
        <taxon>Eumalacostraca</taxon>
        <taxon>Eucarida</taxon>
        <taxon>Decapoda</taxon>
        <taxon>Pleocyemata</taxon>
        <taxon>Brachyura</taxon>
        <taxon>Eubrachyura</taxon>
        <taxon>Portunoidea</taxon>
        <taxon>Portunidae</taxon>
        <taxon>Portuninae</taxon>
        <taxon>Portunus</taxon>
    </lineage>
</organism>
<evidence type="ECO:0000313" key="3">
    <source>
        <dbReference type="Proteomes" id="UP000324222"/>
    </source>
</evidence>
<protein>
    <submittedName>
        <fullName evidence="2">Uncharacterized protein</fullName>
    </submittedName>
</protein>
<evidence type="ECO:0000313" key="2">
    <source>
        <dbReference type="EMBL" id="MPC75988.1"/>
    </source>
</evidence>
<name>A0A5B7I546_PORTR</name>
<dbReference type="EMBL" id="VSRR010042332">
    <property type="protein sequence ID" value="MPC75988.1"/>
    <property type="molecule type" value="Genomic_DNA"/>
</dbReference>
<comment type="caution">
    <text evidence="2">The sequence shown here is derived from an EMBL/GenBank/DDBJ whole genome shotgun (WGS) entry which is preliminary data.</text>
</comment>
<evidence type="ECO:0000256" key="1">
    <source>
        <dbReference type="SAM" id="MobiDB-lite"/>
    </source>
</evidence>
<dbReference type="AlphaFoldDB" id="A0A5B7I546"/>
<reference evidence="2 3" key="1">
    <citation type="submission" date="2019-05" db="EMBL/GenBank/DDBJ databases">
        <title>Another draft genome of Portunus trituberculatus and its Hox gene families provides insights of decapod evolution.</title>
        <authorList>
            <person name="Jeong J.-H."/>
            <person name="Song I."/>
            <person name="Kim S."/>
            <person name="Choi T."/>
            <person name="Kim D."/>
            <person name="Ryu S."/>
            <person name="Kim W."/>
        </authorList>
    </citation>
    <scope>NUCLEOTIDE SEQUENCE [LARGE SCALE GENOMIC DNA]</scope>
    <source>
        <tissue evidence="2">Muscle</tissue>
    </source>
</reference>
<dbReference type="Proteomes" id="UP000324222">
    <property type="component" value="Unassembled WGS sequence"/>
</dbReference>
<sequence length="63" mass="7683">MMSLDVCGFEVWKEKKEEKDEQEEEQKEDGEEEGRRDMRWLRSVKGRAEYVWGDDRLKETLTE</sequence>
<feature type="region of interest" description="Disordered" evidence="1">
    <location>
        <begin position="14"/>
        <end position="35"/>
    </location>
</feature>
<gene>
    <name evidence="2" type="ORF">E2C01_070389</name>
</gene>
<keyword evidence="3" id="KW-1185">Reference proteome</keyword>
<accession>A0A5B7I546</accession>
<proteinExistence type="predicted"/>
<feature type="compositionally biased region" description="Acidic residues" evidence="1">
    <location>
        <begin position="20"/>
        <end position="32"/>
    </location>
</feature>